<dbReference type="InterPro" id="IPR001638">
    <property type="entry name" value="Solute-binding_3/MltF_N"/>
</dbReference>
<dbReference type="Pfam" id="PF00497">
    <property type="entry name" value="SBP_bac_3"/>
    <property type="match status" value="1"/>
</dbReference>
<dbReference type="EMBL" id="UGTI01000001">
    <property type="protein sequence ID" value="SUB78588.1"/>
    <property type="molecule type" value="Genomic_DNA"/>
</dbReference>
<feature type="domain" description="Solute-binding protein family 3/N-terminal" evidence="3">
    <location>
        <begin position="54"/>
        <end position="258"/>
    </location>
</feature>
<evidence type="ECO:0000313" key="4">
    <source>
        <dbReference type="EMBL" id="SUB78588.1"/>
    </source>
</evidence>
<keyword evidence="2" id="KW-0812">Transmembrane</keyword>
<organism evidence="4 5">
    <name type="scientific">Porphyromonas macacae</name>
    <dbReference type="NCBI Taxonomy" id="28115"/>
    <lineage>
        <taxon>Bacteria</taxon>
        <taxon>Pseudomonadati</taxon>
        <taxon>Bacteroidota</taxon>
        <taxon>Bacteroidia</taxon>
        <taxon>Bacteroidales</taxon>
        <taxon>Porphyromonadaceae</taxon>
        <taxon>Porphyromonas</taxon>
    </lineage>
</organism>
<proteinExistence type="predicted"/>
<keyword evidence="2" id="KW-0472">Membrane</keyword>
<name>A0A379DJM7_9PORP</name>
<evidence type="ECO:0000256" key="1">
    <source>
        <dbReference type="ARBA" id="ARBA00022729"/>
    </source>
</evidence>
<feature type="transmembrane region" description="Helical" evidence="2">
    <location>
        <begin position="6"/>
        <end position="23"/>
    </location>
</feature>
<dbReference type="Gene3D" id="3.40.190.10">
    <property type="entry name" value="Periplasmic binding protein-like II"/>
    <property type="match status" value="2"/>
</dbReference>
<gene>
    <name evidence="4" type="ORF">NCTC13100_01770</name>
</gene>
<dbReference type="PANTHER" id="PTHR35936:SF19">
    <property type="entry name" value="AMINO-ACID-BINDING PROTEIN YXEM-RELATED"/>
    <property type="match status" value="1"/>
</dbReference>
<dbReference type="Proteomes" id="UP000254263">
    <property type="component" value="Unassembled WGS sequence"/>
</dbReference>
<evidence type="ECO:0000256" key="2">
    <source>
        <dbReference type="SAM" id="Phobius"/>
    </source>
</evidence>
<reference evidence="4 5" key="1">
    <citation type="submission" date="2018-06" db="EMBL/GenBank/DDBJ databases">
        <authorList>
            <consortium name="Pathogen Informatics"/>
            <person name="Doyle S."/>
        </authorList>
    </citation>
    <scope>NUCLEOTIDE SEQUENCE [LARGE SCALE GENOMIC DNA]</scope>
    <source>
        <strain evidence="4 5">NCTC13100</strain>
    </source>
</reference>
<dbReference type="AlphaFoldDB" id="A0A379DJM7"/>
<evidence type="ECO:0000313" key="5">
    <source>
        <dbReference type="Proteomes" id="UP000254263"/>
    </source>
</evidence>
<sequence>MNKRLLIYTGLLLIVLIMMFFLTKRSKQHETASTAYPVRDLPEIKASGFMRLLATYTPSEYTISKDRIDGKAFDLARLLEEKTNISTQVLLENRWEIGSRMLLNGEVDIILFPVFQTSEIDTTLFSIVDRTDEEQLYLVQRKNDSLYHIKEQIELGGDTVVLPKNRALKLFIEHLSSEIGENIHIKTDELYQTEQLAIMVSKGLINYTVCTQKQQELFKTAFPDLDCSLPISYNLIQGWITRKSSPILTDSINRWFQKNK</sequence>
<dbReference type="SUPFAM" id="SSF53850">
    <property type="entry name" value="Periplasmic binding protein-like II"/>
    <property type="match status" value="1"/>
</dbReference>
<accession>A0A379DJM7</accession>
<keyword evidence="2" id="KW-1133">Transmembrane helix</keyword>
<evidence type="ECO:0000259" key="3">
    <source>
        <dbReference type="Pfam" id="PF00497"/>
    </source>
</evidence>
<keyword evidence="1" id="KW-0732">Signal</keyword>
<dbReference type="RefSeq" id="WP_018360010.1">
    <property type="nucleotide sequence ID" value="NZ_UGTI01000001.1"/>
</dbReference>
<protein>
    <submittedName>
        <fullName evidence="4">Membrane-bound lytic transglycosylase F</fullName>
    </submittedName>
</protein>
<dbReference type="PANTHER" id="PTHR35936">
    <property type="entry name" value="MEMBRANE-BOUND LYTIC MUREIN TRANSGLYCOSYLASE F"/>
    <property type="match status" value="1"/>
</dbReference>